<accession>X1FBS6</accession>
<reference evidence="2" key="1">
    <citation type="journal article" date="2014" name="Front. Microbiol.">
        <title>High frequency of phylogenetically diverse reductive dehalogenase-homologous genes in deep subseafloor sedimentary metagenomes.</title>
        <authorList>
            <person name="Kawai M."/>
            <person name="Futagami T."/>
            <person name="Toyoda A."/>
            <person name="Takaki Y."/>
            <person name="Nishi S."/>
            <person name="Hori S."/>
            <person name="Arai W."/>
            <person name="Tsubouchi T."/>
            <person name="Morono Y."/>
            <person name="Uchiyama I."/>
            <person name="Ito T."/>
            <person name="Fujiyama A."/>
            <person name="Inagaki F."/>
            <person name="Takami H."/>
        </authorList>
    </citation>
    <scope>NUCLEOTIDE SEQUENCE</scope>
    <source>
        <strain evidence="2">Expedition CK06-06</strain>
    </source>
</reference>
<dbReference type="AlphaFoldDB" id="X1FBS6"/>
<feature type="non-terminal residue" evidence="2">
    <location>
        <position position="1"/>
    </location>
</feature>
<dbReference type="EMBL" id="BART01041546">
    <property type="protein sequence ID" value="GAH26864.1"/>
    <property type="molecule type" value="Genomic_DNA"/>
</dbReference>
<feature type="region of interest" description="Disordered" evidence="1">
    <location>
        <begin position="12"/>
        <end position="43"/>
    </location>
</feature>
<evidence type="ECO:0000313" key="2">
    <source>
        <dbReference type="EMBL" id="GAH26864.1"/>
    </source>
</evidence>
<organism evidence="2">
    <name type="scientific">marine sediment metagenome</name>
    <dbReference type="NCBI Taxonomy" id="412755"/>
    <lineage>
        <taxon>unclassified sequences</taxon>
        <taxon>metagenomes</taxon>
        <taxon>ecological metagenomes</taxon>
    </lineage>
</organism>
<feature type="compositionally biased region" description="Basic residues" evidence="1">
    <location>
        <begin position="24"/>
        <end position="43"/>
    </location>
</feature>
<sequence>FVGYILGKKRRGKNSVHSILSKKVNMKKIEKTKKKNIPKKRDK</sequence>
<gene>
    <name evidence="2" type="ORF">S01H4_66776</name>
</gene>
<comment type="caution">
    <text evidence="2">The sequence shown here is derived from an EMBL/GenBank/DDBJ whole genome shotgun (WGS) entry which is preliminary data.</text>
</comment>
<protein>
    <submittedName>
        <fullName evidence="2">Uncharacterized protein</fullName>
    </submittedName>
</protein>
<evidence type="ECO:0000256" key="1">
    <source>
        <dbReference type="SAM" id="MobiDB-lite"/>
    </source>
</evidence>
<name>X1FBS6_9ZZZZ</name>
<proteinExistence type="predicted"/>